<dbReference type="Pfam" id="PF23857">
    <property type="entry name" value="Phage_TAC_19"/>
    <property type="match status" value="1"/>
</dbReference>
<evidence type="ECO:0000313" key="1">
    <source>
        <dbReference type="EMBL" id="QAA31246.1"/>
    </source>
</evidence>
<sequence length="109" mass="12811">MNIVLKFKQDGSTKRTEKKFQASFLPAILFKRTLQLNKEFENMSSDDMDEEATDTMVQYIVDVFDNQFTLEEFYQGCDIENILPKFKECIETVMNKFANKSKELSDLNQ</sequence>
<proteinExistence type="predicted"/>
<dbReference type="EMBL" id="CP025746">
    <property type="protein sequence ID" value="QAA31246.1"/>
    <property type="molecule type" value="Genomic_DNA"/>
</dbReference>
<dbReference type="KEGG" id="cmah:C1I91_06070"/>
<keyword evidence="2" id="KW-1185">Reference proteome</keyword>
<dbReference type="RefSeq" id="WP_128212028.1">
    <property type="nucleotide sequence ID" value="NZ_CP025746.1"/>
</dbReference>
<dbReference type="InterPro" id="IPR057006">
    <property type="entry name" value="Phage_TAC_19"/>
</dbReference>
<dbReference type="Proteomes" id="UP000286268">
    <property type="component" value="Chromosome"/>
</dbReference>
<gene>
    <name evidence="1" type="ORF">C1I91_06070</name>
</gene>
<dbReference type="NCBIfam" id="NF047360">
    <property type="entry name" value="tail_chap_PVL"/>
    <property type="match status" value="1"/>
</dbReference>
<dbReference type="OrthoDB" id="2915540at2"/>
<evidence type="ECO:0000313" key="2">
    <source>
        <dbReference type="Proteomes" id="UP000286268"/>
    </source>
</evidence>
<name>A0A3R5QS68_9CLOT</name>
<dbReference type="AlphaFoldDB" id="A0A3R5QS68"/>
<evidence type="ECO:0008006" key="3">
    <source>
        <dbReference type="Google" id="ProtNLM"/>
    </source>
</evidence>
<protein>
    <recommendedName>
        <fullName evidence="3">Phage tail assembly chaperone protein, TAC</fullName>
    </recommendedName>
</protein>
<reference evidence="1 2" key="1">
    <citation type="submission" date="2018-01" db="EMBL/GenBank/DDBJ databases">
        <title>Genome Sequencing and Assembly of Anaerobacter polyendosporus strain CT4.</title>
        <authorList>
            <person name="Tachaapaikoon C."/>
            <person name="Sutheeworapong S."/>
            <person name="Jenjaroenpun P."/>
            <person name="Wongsurawat T."/>
            <person name="Nookeaw I."/>
            <person name="Cheawchanlertfa P."/>
            <person name="Kosugi A."/>
            <person name="Cheevadhanarak S."/>
            <person name="Ratanakhanokchai K."/>
        </authorList>
    </citation>
    <scope>NUCLEOTIDE SEQUENCE [LARGE SCALE GENOMIC DNA]</scope>
    <source>
        <strain evidence="1 2">CT4</strain>
    </source>
</reference>
<accession>A0A3R5QS68</accession>
<organism evidence="1 2">
    <name type="scientific">Clostridium manihotivorum</name>
    <dbReference type="NCBI Taxonomy" id="2320868"/>
    <lineage>
        <taxon>Bacteria</taxon>
        <taxon>Bacillati</taxon>
        <taxon>Bacillota</taxon>
        <taxon>Clostridia</taxon>
        <taxon>Eubacteriales</taxon>
        <taxon>Clostridiaceae</taxon>
        <taxon>Clostridium</taxon>
    </lineage>
</organism>